<organism evidence="2 3">
    <name type="scientific">Alkaliphilus peptidifermentans DSM 18978</name>
    <dbReference type="NCBI Taxonomy" id="1120976"/>
    <lineage>
        <taxon>Bacteria</taxon>
        <taxon>Bacillati</taxon>
        <taxon>Bacillota</taxon>
        <taxon>Clostridia</taxon>
        <taxon>Peptostreptococcales</taxon>
        <taxon>Natronincolaceae</taxon>
        <taxon>Alkaliphilus</taxon>
    </lineage>
</organism>
<dbReference type="OrthoDB" id="2382288at2"/>
<evidence type="ECO:0000313" key="2">
    <source>
        <dbReference type="EMBL" id="SCY69808.1"/>
    </source>
</evidence>
<keyword evidence="3" id="KW-1185">Reference proteome</keyword>
<reference evidence="2 3" key="1">
    <citation type="submission" date="2016-10" db="EMBL/GenBank/DDBJ databases">
        <authorList>
            <person name="de Groot N.N."/>
        </authorList>
    </citation>
    <scope>NUCLEOTIDE SEQUENCE [LARGE SCALE GENOMIC DNA]</scope>
    <source>
        <strain evidence="2 3">DSM 18978</strain>
    </source>
</reference>
<feature type="compositionally biased region" description="Polar residues" evidence="1">
    <location>
        <begin position="1"/>
        <end position="10"/>
    </location>
</feature>
<protein>
    <submittedName>
        <fullName evidence="2">Uncharacterized protein</fullName>
    </submittedName>
</protein>
<evidence type="ECO:0000313" key="3">
    <source>
        <dbReference type="Proteomes" id="UP000198636"/>
    </source>
</evidence>
<feature type="compositionally biased region" description="Basic and acidic residues" evidence="1">
    <location>
        <begin position="49"/>
        <end position="62"/>
    </location>
</feature>
<accession>A0A1G5I349</accession>
<dbReference type="EMBL" id="FMUS01000013">
    <property type="protein sequence ID" value="SCY69808.1"/>
    <property type="molecule type" value="Genomic_DNA"/>
</dbReference>
<feature type="region of interest" description="Disordered" evidence="1">
    <location>
        <begin position="1"/>
        <end position="62"/>
    </location>
</feature>
<dbReference type="Proteomes" id="UP000198636">
    <property type="component" value="Unassembled WGS sequence"/>
</dbReference>
<dbReference type="AlphaFoldDB" id="A0A1G5I349"/>
<name>A0A1G5I349_9FIRM</name>
<sequence length="62" mass="7441">MSIRKSQWTNIKGERTEESAKTYKFEERHFHREAKSQKAQLESAHQHGTRKDVKRPMDEKLT</sequence>
<feature type="compositionally biased region" description="Basic and acidic residues" evidence="1">
    <location>
        <begin position="12"/>
        <end position="36"/>
    </location>
</feature>
<evidence type="ECO:0000256" key="1">
    <source>
        <dbReference type="SAM" id="MobiDB-lite"/>
    </source>
</evidence>
<dbReference type="RefSeq" id="WP_091543270.1">
    <property type="nucleotide sequence ID" value="NZ_FMUS01000013.1"/>
</dbReference>
<gene>
    <name evidence="2" type="ORF">SAMN03080606_02201</name>
</gene>
<proteinExistence type="predicted"/>